<dbReference type="EMBL" id="MU001637">
    <property type="protein sequence ID" value="KAF2481875.1"/>
    <property type="molecule type" value="Genomic_DNA"/>
</dbReference>
<dbReference type="RefSeq" id="XP_033588445.1">
    <property type="nucleotide sequence ID" value="XM_033729832.1"/>
</dbReference>
<evidence type="ECO:0000313" key="2">
    <source>
        <dbReference type="EMBL" id="KAF2481875.1"/>
    </source>
</evidence>
<keyword evidence="3" id="KW-1185">Reference proteome</keyword>
<proteinExistence type="predicted"/>
<dbReference type="Proteomes" id="UP000799767">
    <property type="component" value="Unassembled WGS sequence"/>
</dbReference>
<sequence length="349" mass="37559">MRKLRLIIVAFRVAPLLQPPLRILSTANTHPPTHTCSGDDAKSVVPKLIQASGSSAITMSDEEVTYPTLPPDLEAEIFGIAPPPPSTPAAPRRLAGTGSARNTNTTGVQDGINGSTTHDSSNTRGRKRVRFSSPLEMGPSSTEPSPAGRAPVYAAPDREDLEDGEIWEGEDVQQGFGFTSIQDELEMAGLQMEDEDEDDDEYLAELPAPFIENTASVAAEGGEGAEGGEEVKEAGKVVFSLYDITPSASAKKGKRPVFTSWFVIGRLLAGTAIIARAGANKYARVLAQFTIDLIGEELWEENLAVYVESPPEPGEQDAVGDLLEEARFELERIDHAQAACLRLLIDMMR</sequence>
<feature type="region of interest" description="Disordered" evidence="1">
    <location>
        <begin position="82"/>
        <end position="152"/>
    </location>
</feature>
<evidence type="ECO:0000256" key="1">
    <source>
        <dbReference type="SAM" id="MobiDB-lite"/>
    </source>
</evidence>
<evidence type="ECO:0000313" key="3">
    <source>
        <dbReference type="Proteomes" id="UP000799767"/>
    </source>
</evidence>
<feature type="compositionally biased region" description="Polar residues" evidence="1">
    <location>
        <begin position="99"/>
        <end position="123"/>
    </location>
</feature>
<accession>A0A6A6PPM9</accession>
<dbReference type="GeneID" id="54470834"/>
<dbReference type="AlphaFoldDB" id="A0A6A6PPM9"/>
<name>A0A6A6PPM9_9PEZI</name>
<organism evidence="2 3">
    <name type="scientific">Neohortaea acidophila</name>
    <dbReference type="NCBI Taxonomy" id="245834"/>
    <lineage>
        <taxon>Eukaryota</taxon>
        <taxon>Fungi</taxon>
        <taxon>Dikarya</taxon>
        <taxon>Ascomycota</taxon>
        <taxon>Pezizomycotina</taxon>
        <taxon>Dothideomycetes</taxon>
        <taxon>Dothideomycetidae</taxon>
        <taxon>Mycosphaerellales</taxon>
        <taxon>Teratosphaeriaceae</taxon>
        <taxon>Neohortaea</taxon>
    </lineage>
</organism>
<gene>
    <name evidence="2" type="ORF">BDY17DRAFT_173078</name>
</gene>
<reference evidence="2" key="1">
    <citation type="journal article" date="2020" name="Stud. Mycol.">
        <title>101 Dothideomycetes genomes: a test case for predicting lifestyles and emergence of pathogens.</title>
        <authorList>
            <person name="Haridas S."/>
            <person name="Albert R."/>
            <person name="Binder M."/>
            <person name="Bloem J."/>
            <person name="Labutti K."/>
            <person name="Salamov A."/>
            <person name="Andreopoulos B."/>
            <person name="Baker S."/>
            <person name="Barry K."/>
            <person name="Bills G."/>
            <person name="Bluhm B."/>
            <person name="Cannon C."/>
            <person name="Castanera R."/>
            <person name="Culley D."/>
            <person name="Daum C."/>
            <person name="Ezra D."/>
            <person name="Gonzalez J."/>
            <person name="Henrissat B."/>
            <person name="Kuo A."/>
            <person name="Liang C."/>
            <person name="Lipzen A."/>
            <person name="Lutzoni F."/>
            <person name="Magnuson J."/>
            <person name="Mondo S."/>
            <person name="Nolan M."/>
            <person name="Ohm R."/>
            <person name="Pangilinan J."/>
            <person name="Park H.-J."/>
            <person name="Ramirez L."/>
            <person name="Alfaro M."/>
            <person name="Sun H."/>
            <person name="Tritt A."/>
            <person name="Yoshinaga Y."/>
            <person name="Zwiers L.-H."/>
            <person name="Turgeon B."/>
            <person name="Goodwin S."/>
            <person name="Spatafora J."/>
            <person name="Crous P."/>
            <person name="Grigoriev I."/>
        </authorList>
    </citation>
    <scope>NUCLEOTIDE SEQUENCE</scope>
    <source>
        <strain evidence="2">CBS 113389</strain>
    </source>
</reference>
<protein>
    <submittedName>
        <fullName evidence="2">Uncharacterized protein</fullName>
    </submittedName>
</protein>